<dbReference type="GO" id="GO:0009432">
    <property type="term" value="P:SOS response"/>
    <property type="evidence" value="ECO:0007669"/>
    <property type="project" value="UniProtKB-KW"/>
</dbReference>
<keyword evidence="8" id="KW-0234">DNA repair</keyword>
<keyword evidence="2" id="KW-0235">DNA replication</keyword>
<evidence type="ECO:0000256" key="3">
    <source>
        <dbReference type="ARBA" id="ARBA00022763"/>
    </source>
</evidence>
<proteinExistence type="predicted"/>
<dbReference type="InterPro" id="IPR006199">
    <property type="entry name" value="LexA_DNA-bd_dom"/>
</dbReference>
<evidence type="ECO:0000256" key="2">
    <source>
        <dbReference type="ARBA" id="ARBA00022705"/>
    </source>
</evidence>
<evidence type="ECO:0000313" key="13">
    <source>
        <dbReference type="Proteomes" id="UP000285655"/>
    </source>
</evidence>
<evidence type="ECO:0000256" key="8">
    <source>
        <dbReference type="ARBA" id="ARBA00023204"/>
    </source>
</evidence>
<keyword evidence="9" id="KW-0742">SOS response</keyword>
<dbReference type="InterPro" id="IPR039418">
    <property type="entry name" value="LexA-like"/>
</dbReference>
<dbReference type="GO" id="GO:0006281">
    <property type="term" value="P:DNA repair"/>
    <property type="evidence" value="ECO:0007669"/>
    <property type="project" value="UniProtKB-KW"/>
</dbReference>
<name>A0A419DEH2_9BACT</name>
<dbReference type="GO" id="GO:0045892">
    <property type="term" value="P:negative regulation of DNA-templated transcription"/>
    <property type="evidence" value="ECO:0007669"/>
    <property type="project" value="InterPro"/>
</dbReference>
<dbReference type="EC" id="3.4.21.88" evidence="12"/>
<keyword evidence="4 12" id="KW-0378">Hydrolase</keyword>
<dbReference type="GO" id="GO:0004252">
    <property type="term" value="F:serine-type endopeptidase activity"/>
    <property type="evidence" value="ECO:0007669"/>
    <property type="project" value="UniProtKB-EC"/>
</dbReference>
<evidence type="ECO:0000256" key="6">
    <source>
        <dbReference type="ARBA" id="ARBA00023125"/>
    </source>
</evidence>
<sequence>MAKELTDKQKRVLTWIKESVDKTGDAPTVRELQEKIGCSSPMGVVSHLRALESKGQIKRLGHQARGIVVLDGRNIRESQEDSVVNVPLVGNVACGMPIYAEEMIEDWIPLSTKLVKRSQDVFMLTAKGDSMNMAGIDDGDYIAFRKTSHAENGDKVVVLIGTEATVKRLRTDKGRAMFEPMSTKKEHKTIVPEEGTYMIQGKVIGVIKNFKE</sequence>
<dbReference type="PANTHER" id="PTHR33516:SF2">
    <property type="entry name" value="LEXA REPRESSOR-RELATED"/>
    <property type="match status" value="1"/>
</dbReference>
<dbReference type="NCBIfam" id="TIGR00498">
    <property type="entry name" value="lexA"/>
    <property type="match status" value="1"/>
</dbReference>
<evidence type="ECO:0000313" key="12">
    <source>
        <dbReference type="EMBL" id="RJO61541.1"/>
    </source>
</evidence>
<dbReference type="InterPro" id="IPR050077">
    <property type="entry name" value="LexA_repressor"/>
</dbReference>
<organism evidence="12 13">
    <name type="scientific">candidate division WS5 bacterium</name>
    <dbReference type="NCBI Taxonomy" id="2093353"/>
    <lineage>
        <taxon>Bacteria</taxon>
        <taxon>candidate division WS5</taxon>
    </lineage>
</organism>
<dbReference type="Pfam" id="PF00717">
    <property type="entry name" value="Peptidase_S24"/>
    <property type="match status" value="1"/>
</dbReference>
<dbReference type="GO" id="GO:0003677">
    <property type="term" value="F:DNA binding"/>
    <property type="evidence" value="ECO:0007669"/>
    <property type="project" value="UniProtKB-KW"/>
</dbReference>
<evidence type="ECO:0000259" key="10">
    <source>
        <dbReference type="Pfam" id="PF00717"/>
    </source>
</evidence>
<keyword evidence="3" id="KW-0227">DNA damage</keyword>
<evidence type="ECO:0000256" key="9">
    <source>
        <dbReference type="ARBA" id="ARBA00023236"/>
    </source>
</evidence>
<evidence type="ECO:0000256" key="5">
    <source>
        <dbReference type="ARBA" id="ARBA00023015"/>
    </source>
</evidence>
<protein>
    <submittedName>
        <fullName evidence="12">Transcriptional repressor LexA</fullName>
        <ecNumber evidence="12">3.4.21.88</ecNumber>
    </submittedName>
</protein>
<dbReference type="AlphaFoldDB" id="A0A419DEH2"/>
<dbReference type="InterPro" id="IPR015927">
    <property type="entry name" value="Peptidase_S24_S26A/B/C"/>
</dbReference>
<feature type="domain" description="LexA repressor DNA-binding" evidence="11">
    <location>
        <begin position="3"/>
        <end position="66"/>
    </location>
</feature>
<keyword evidence="7" id="KW-0804">Transcription</keyword>
<dbReference type="SUPFAM" id="SSF51306">
    <property type="entry name" value="LexA/Signal peptidase"/>
    <property type="match status" value="1"/>
</dbReference>
<gene>
    <name evidence="12" type="primary">lexA</name>
    <name evidence="12" type="ORF">C4544_02290</name>
</gene>
<dbReference type="SUPFAM" id="SSF46785">
    <property type="entry name" value="Winged helix' DNA-binding domain"/>
    <property type="match status" value="1"/>
</dbReference>
<dbReference type="InterPro" id="IPR006200">
    <property type="entry name" value="LexA"/>
</dbReference>
<dbReference type="InterPro" id="IPR036388">
    <property type="entry name" value="WH-like_DNA-bd_sf"/>
</dbReference>
<dbReference type="EMBL" id="QZJW01000017">
    <property type="protein sequence ID" value="RJO61541.1"/>
    <property type="molecule type" value="Genomic_DNA"/>
</dbReference>
<accession>A0A419DEH2</accession>
<dbReference type="Gene3D" id="1.10.10.10">
    <property type="entry name" value="Winged helix-like DNA-binding domain superfamily/Winged helix DNA-binding domain"/>
    <property type="match status" value="1"/>
</dbReference>
<keyword evidence="6" id="KW-0238">DNA-binding</keyword>
<evidence type="ECO:0000256" key="7">
    <source>
        <dbReference type="ARBA" id="ARBA00023163"/>
    </source>
</evidence>
<dbReference type="Gene3D" id="2.10.109.10">
    <property type="entry name" value="Umud Fragment, subunit A"/>
    <property type="match status" value="1"/>
</dbReference>
<keyword evidence="5" id="KW-0805">Transcription regulation</keyword>
<feature type="domain" description="Peptidase S24/S26A/S26B/S26C" evidence="10">
    <location>
        <begin position="87"/>
        <end position="204"/>
    </location>
</feature>
<dbReference type="Pfam" id="PF01726">
    <property type="entry name" value="LexA_DNA_bind"/>
    <property type="match status" value="1"/>
</dbReference>
<dbReference type="GO" id="GO:0006260">
    <property type="term" value="P:DNA replication"/>
    <property type="evidence" value="ECO:0007669"/>
    <property type="project" value="UniProtKB-KW"/>
</dbReference>
<reference evidence="12 13" key="1">
    <citation type="journal article" date="2017" name="ISME J.">
        <title>Energy and carbon metabolisms in a deep terrestrial subsurface fluid microbial community.</title>
        <authorList>
            <person name="Momper L."/>
            <person name="Jungbluth S.P."/>
            <person name="Lee M.D."/>
            <person name="Amend J.P."/>
        </authorList>
    </citation>
    <scope>NUCLEOTIDE SEQUENCE [LARGE SCALE GENOMIC DNA]</scope>
    <source>
        <strain evidence="12">SURF_29</strain>
    </source>
</reference>
<dbReference type="GO" id="GO:0006508">
    <property type="term" value="P:proteolysis"/>
    <property type="evidence" value="ECO:0007669"/>
    <property type="project" value="InterPro"/>
</dbReference>
<comment type="caution">
    <text evidence="12">The sequence shown here is derived from an EMBL/GenBank/DDBJ whole genome shotgun (WGS) entry which is preliminary data.</text>
</comment>
<dbReference type="InterPro" id="IPR036286">
    <property type="entry name" value="LexA/Signal_pep-like_sf"/>
</dbReference>
<dbReference type="InterPro" id="IPR036390">
    <property type="entry name" value="WH_DNA-bd_sf"/>
</dbReference>
<evidence type="ECO:0000256" key="4">
    <source>
        <dbReference type="ARBA" id="ARBA00022801"/>
    </source>
</evidence>
<dbReference type="CDD" id="cd06529">
    <property type="entry name" value="S24_LexA-like"/>
    <property type="match status" value="1"/>
</dbReference>
<dbReference type="Proteomes" id="UP000285655">
    <property type="component" value="Unassembled WGS sequence"/>
</dbReference>
<evidence type="ECO:0000259" key="11">
    <source>
        <dbReference type="Pfam" id="PF01726"/>
    </source>
</evidence>
<keyword evidence="1" id="KW-0678">Repressor</keyword>
<dbReference type="PANTHER" id="PTHR33516">
    <property type="entry name" value="LEXA REPRESSOR"/>
    <property type="match status" value="1"/>
</dbReference>
<evidence type="ECO:0000256" key="1">
    <source>
        <dbReference type="ARBA" id="ARBA00022491"/>
    </source>
</evidence>